<dbReference type="Proteomes" id="UP001518925">
    <property type="component" value="Unassembled WGS sequence"/>
</dbReference>
<name>A0ABS2DKV9_9BACI</name>
<gene>
    <name evidence="1" type="ORF">JR050_15790</name>
</gene>
<evidence type="ECO:0008006" key="3">
    <source>
        <dbReference type="Google" id="ProtNLM"/>
    </source>
</evidence>
<accession>A0ABS2DKV9</accession>
<reference evidence="1 2" key="1">
    <citation type="submission" date="2021-02" db="EMBL/GenBank/DDBJ databases">
        <title>Bacillus sp. RD4P76, an endophyte from a halophyte.</title>
        <authorList>
            <person name="Sun J.-Q."/>
        </authorList>
    </citation>
    <scope>NUCLEOTIDE SEQUENCE [LARGE SCALE GENOMIC DNA]</scope>
    <source>
        <strain evidence="1 2">RD4P76</strain>
    </source>
</reference>
<organism evidence="1 2">
    <name type="scientific">Bacillus suaedaesalsae</name>
    <dbReference type="NCBI Taxonomy" id="2810349"/>
    <lineage>
        <taxon>Bacteria</taxon>
        <taxon>Bacillati</taxon>
        <taxon>Bacillota</taxon>
        <taxon>Bacilli</taxon>
        <taxon>Bacillales</taxon>
        <taxon>Bacillaceae</taxon>
        <taxon>Bacillus</taxon>
    </lineage>
</organism>
<proteinExistence type="predicted"/>
<dbReference type="EMBL" id="JAFELM010000039">
    <property type="protein sequence ID" value="MBM6619130.1"/>
    <property type="molecule type" value="Genomic_DNA"/>
</dbReference>
<sequence>MEMIVKFSDGISHSQVINGGKQAYLSAFTSLIDSKSKKVSISINNGEIMKSSDDIDSIEFKFTK</sequence>
<keyword evidence="2" id="KW-1185">Reference proteome</keyword>
<comment type="caution">
    <text evidence="1">The sequence shown here is derived from an EMBL/GenBank/DDBJ whole genome shotgun (WGS) entry which is preliminary data.</text>
</comment>
<evidence type="ECO:0000313" key="2">
    <source>
        <dbReference type="Proteomes" id="UP001518925"/>
    </source>
</evidence>
<evidence type="ECO:0000313" key="1">
    <source>
        <dbReference type="EMBL" id="MBM6619130.1"/>
    </source>
</evidence>
<dbReference type="RefSeq" id="WP_204204485.1">
    <property type="nucleotide sequence ID" value="NZ_JAFELM010000039.1"/>
</dbReference>
<protein>
    <recommendedName>
        <fullName evidence="3">GerMN domain-containing protein</fullName>
    </recommendedName>
</protein>